<dbReference type="SMART" id="SM00448">
    <property type="entry name" value="REC"/>
    <property type="match status" value="1"/>
</dbReference>
<dbReference type="InterPro" id="IPR007492">
    <property type="entry name" value="LytTR_DNA-bd_dom"/>
</dbReference>
<dbReference type="KEGG" id="stim:H1B31_08590"/>
<feature type="modified residue" description="4-aspartylphosphate" evidence="1">
    <location>
        <position position="57"/>
    </location>
</feature>
<dbReference type="Gene3D" id="2.40.50.1020">
    <property type="entry name" value="LytTr DNA-binding domain"/>
    <property type="match status" value="1"/>
</dbReference>
<dbReference type="Pfam" id="PF00072">
    <property type="entry name" value="Response_reg"/>
    <property type="match status" value="1"/>
</dbReference>
<dbReference type="Pfam" id="PF04397">
    <property type="entry name" value="LytTR"/>
    <property type="match status" value="1"/>
</dbReference>
<organism evidence="3 4">
    <name type="scientific">Selenomonas timonae</name>
    <dbReference type="NCBI Taxonomy" id="2754044"/>
    <lineage>
        <taxon>Bacteria</taxon>
        <taxon>Bacillati</taxon>
        <taxon>Bacillota</taxon>
        <taxon>Negativicutes</taxon>
        <taxon>Selenomonadales</taxon>
        <taxon>Selenomonadaceae</taxon>
        <taxon>Selenomonas</taxon>
    </lineage>
</organism>
<dbReference type="PANTHER" id="PTHR37299:SF1">
    <property type="entry name" value="STAGE 0 SPORULATION PROTEIN A HOMOLOG"/>
    <property type="match status" value="1"/>
</dbReference>
<dbReference type="PANTHER" id="PTHR37299">
    <property type="entry name" value="TRANSCRIPTIONAL REGULATOR-RELATED"/>
    <property type="match status" value="1"/>
</dbReference>
<keyword evidence="4" id="KW-1185">Reference proteome</keyword>
<dbReference type="Gene3D" id="3.40.50.2300">
    <property type="match status" value="1"/>
</dbReference>
<protein>
    <submittedName>
        <fullName evidence="3">Response regulator transcription factor</fullName>
    </submittedName>
</protein>
<dbReference type="InterPro" id="IPR011006">
    <property type="entry name" value="CheY-like_superfamily"/>
</dbReference>
<dbReference type="InterPro" id="IPR001789">
    <property type="entry name" value="Sig_transdc_resp-reg_receiver"/>
</dbReference>
<evidence type="ECO:0000313" key="3">
    <source>
        <dbReference type="EMBL" id="QNH53916.1"/>
    </source>
</evidence>
<evidence type="ECO:0000313" key="4">
    <source>
        <dbReference type="Proteomes" id="UP000515480"/>
    </source>
</evidence>
<feature type="domain" description="Response regulatory" evidence="2">
    <location>
        <begin position="2"/>
        <end position="120"/>
    </location>
</feature>
<dbReference type="PROSITE" id="PS50110">
    <property type="entry name" value="RESPONSE_REGULATORY"/>
    <property type="match status" value="1"/>
</dbReference>
<dbReference type="Proteomes" id="UP000515480">
    <property type="component" value="Chromosome"/>
</dbReference>
<dbReference type="GO" id="GO:0000156">
    <property type="term" value="F:phosphorelay response regulator activity"/>
    <property type="evidence" value="ECO:0007669"/>
    <property type="project" value="InterPro"/>
</dbReference>
<sequence>MKIAVLDDNADDLHALCAMIDTVCAEQTTRPMIRAFTDDRKFLAHMSSARADIVFLDIYLKERTGIRTAQILRSFNTSCAIIFVTSSREHAIEAFDVTASHYLIKPVTEKGVRAALARTPFFKKDRPTIALTIDYTEQRIPIEQIRYVDANGRRCSFHLVDGTTLAPYMTMARARELLEPLPVFLSCHRSLLINMDYIRQLTSDGVLLMDGTLLPIATRRTSEVGHEYRTYMLRKMRAGFTP</sequence>
<dbReference type="SUPFAM" id="SSF52172">
    <property type="entry name" value="CheY-like"/>
    <property type="match status" value="1"/>
</dbReference>
<reference evidence="3 4" key="1">
    <citation type="submission" date="2020-07" db="EMBL/GenBank/DDBJ databases">
        <title>Complete genome and description of Selenomonas timonensis sp. nov., a new bacterium isolated from a gingivitis subject.</title>
        <authorList>
            <person name="Antezack A."/>
        </authorList>
    </citation>
    <scope>NUCLEOTIDE SEQUENCE [LARGE SCALE GENOMIC DNA]</scope>
    <source>
        <strain evidence="3 4">Marseille-Q3039</strain>
    </source>
</reference>
<name>A0A7G7VIH3_9FIRM</name>
<gene>
    <name evidence="3" type="ORF">H1B31_08590</name>
</gene>
<keyword evidence="1" id="KW-0597">Phosphoprotein</keyword>
<dbReference type="RefSeq" id="WP_185980013.1">
    <property type="nucleotide sequence ID" value="NZ_CP060204.1"/>
</dbReference>
<dbReference type="AlphaFoldDB" id="A0A7G7VIH3"/>
<proteinExistence type="predicted"/>
<evidence type="ECO:0000259" key="2">
    <source>
        <dbReference type="PROSITE" id="PS50110"/>
    </source>
</evidence>
<accession>A0A7G7VIH3</accession>
<dbReference type="SMART" id="SM00850">
    <property type="entry name" value="LytTR"/>
    <property type="match status" value="1"/>
</dbReference>
<dbReference type="InterPro" id="IPR046947">
    <property type="entry name" value="LytR-like"/>
</dbReference>
<dbReference type="EMBL" id="CP060204">
    <property type="protein sequence ID" value="QNH53916.1"/>
    <property type="molecule type" value="Genomic_DNA"/>
</dbReference>
<evidence type="ECO:0000256" key="1">
    <source>
        <dbReference type="PROSITE-ProRule" id="PRU00169"/>
    </source>
</evidence>
<dbReference type="GO" id="GO:0003677">
    <property type="term" value="F:DNA binding"/>
    <property type="evidence" value="ECO:0007669"/>
    <property type="project" value="InterPro"/>
</dbReference>